<keyword evidence="3" id="KW-0735">Signal-anchor</keyword>
<evidence type="ECO:0000313" key="8">
    <source>
        <dbReference type="EMBL" id="SDE00129.1"/>
    </source>
</evidence>
<dbReference type="GO" id="GO:0030313">
    <property type="term" value="C:cell envelope"/>
    <property type="evidence" value="ECO:0007669"/>
    <property type="project" value="UniProtKB-SubCell"/>
</dbReference>
<keyword evidence="8" id="KW-0413">Isomerase</keyword>
<dbReference type="GO" id="GO:0016491">
    <property type="term" value="F:oxidoreductase activity"/>
    <property type="evidence" value="ECO:0007669"/>
    <property type="project" value="InterPro"/>
</dbReference>
<keyword evidence="3" id="KW-0812">Transmembrane</keyword>
<dbReference type="InterPro" id="IPR017937">
    <property type="entry name" value="Thioredoxin_CS"/>
</dbReference>
<reference evidence="9" key="1">
    <citation type="submission" date="2016-10" db="EMBL/GenBank/DDBJ databases">
        <authorList>
            <person name="Varghese N."/>
            <person name="Submissions S."/>
        </authorList>
    </citation>
    <scope>NUCLEOTIDE SEQUENCE [LARGE SCALE GENOMIC DNA]</scope>
    <source>
        <strain evidence="9">CGMCC 4.3516</strain>
    </source>
</reference>
<dbReference type="RefSeq" id="WP_218125316.1">
    <property type="nucleotide sequence ID" value="NZ_FNAD01000010.1"/>
</dbReference>
<evidence type="ECO:0000256" key="6">
    <source>
        <dbReference type="SAM" id="SignalP"/>
    </source>
</evidence>
<evidence type="ECO:0000256" key="5">
    <source>
        <dbReference type="ARBA" id="ARBA00023284"/>
    </source>
</evidence>
<dbReference type="InterPro" id="IPR013766">
    <property type="entry name" value="Thioredoxin_domain"/>
</dbReference>
<dbReference type="GO" id="GO:0017004">
    <property type="term" value="P:cytochrome complex assembly"/>
    <property type="evidence" value="ECO:0007669"/>
    <property type="project" value="UniProtKB-KW"/>
</dbReference>
<organism evidence="8 9">
    <name type="scientific">Glycomyces harbinensis</name>
    <dbReference type="NCBI Taxonomy" id="58114"/>
    <lineage>
        <taxon>Bacteria</taxon>
        <taxon>Bacillati</taxon>
        <taxon>Actinomycetota</taxon>
        <taxon>Actinomycetes</taxon>
        <taxon>Glycomycetales</taxon>
        <taxon>Glycomycetaceae</taxon>
        <taxon>Glycomyces</taxon>
    </lineage>
</organism>
<accession>A0A1G6ZBU0</accession>
<name>A0A1G6ZBU0_9ACTN</name>
<protein>
    <submittedName>
        <fullName evidence="8">Thiol-disulfide isomerase or thioredoxin</fullName>
    </submittedName>
</protein>
<dbReference type="PANTHER" id="PTHR42852:SF6">
    <property type="entry name" value="THIOL:DISULFIDE INTERCHANGE PROTEIN DSBE"/>
    <property type="match status" value="1"/>
</dbReference>
<evidence type="ECO:0000256" key="3">
    <source>
        <dbReference type="ARBA" id="ARBA00022968"/>
    </source>
</evidence>
<dbReference type="PROSITE" id="PS51352">
    <property type="entry name" value="THIOREDOXIN_2"/>
    <property type="match status" value="1"/>
</dbReference>
<comment type="subcellular location">
    <subcellularLocation>
        <location evidence="1">Cell envelope</location>
    </subcellularLocation>
</comment>
<dbReference type="InterPro" id="IPR036249">
    <property type="entry name" value="Thioredoxin-like_sf"/>
</dbReference>
<dbReference type="Gene3D" id="3.40.30.10">
    <property type="entry name" value="Glutaredoxin"/>
    <property type="match status" value="1"/>
</dbReference>
<evidence type="ECO:0000256" key="1">
    <source>
        <dbReference type="ARBA" id="ARBA00004196"/>
    </source>
</evidence>
<sequence length="186" mass="18700">MRRAAAASIAALSLAALTACAEDAPEAGDGAGDPTWSVACAAGGTPIDGVGELELDCLGDGAPAAVGTDGKPLLVVLWATWCGPCQEEAPEIQAFYEAHGDQVGVLGVDTADSREAARWFAEDFALTYPSVSDPDEAIRIGLGIPALPGIAFVDADGTVAELVVEPGATTESLTATAESAFGLELP</sequence>
<keyword evidence="4" id="KW-1015">Disulfide bond</keyword>
<feature type="chain" id="PRO_5011712398" evidence="6">
    <location>
        <begin position="22"/>
        <end position="186"/>
    </location>
</feature>
<dbReference type="Pfam" id="PF08534">
    <property type="entry name" value="Redoxin"/>
    <property type="match status" value="1"/>
</dbReference>
<feature type="domain" description="Thioredoxin" evidence="7">
    <location>
        <begin position="13"/>
        <end position="182"/>
    </location>
</feature>
<evidence type="ECO:0000256" key="4">
    <source>
        <dbReference type="ARBA" id="ARBA00023157"/>
    </source>
</evidence>
<evidence type="ECO:0000313" key="9">
    <source>
        <dbReference type="Proteomes" id="UP000198949"/>
    </source>
</evidence>
<evidence type="ECO:0000259" key="7">
    <source>
        <dbReference type="PROSITE" id="PS51352"/>
    </source>
</evidence>
<evidence type="ECO:0000256" key="2">
    <source>
        <dbReference type="ARBA" id="ARBA00022748"/>
    </source>
</evidence>
<dbReference type="PROSITE" id="PS00194">
    <property type="entry name" value="THIOREDOXIN_1"/>
    <property type="match status" value="1"/>
</dbReference>
<feature type="signal peptide" evidence="6">
    <location>
        <begin position="1"/>
        <end position="21"/>
    </location>
</feature>
<dbReference type="AlphaFoldDB" id="A0A1G6ZBU0"/>
<gene>
    <name evidence="8" type="ORF">SAMN05216270_110167</name>
</gene>
<dbReference type="EMBL" id="FNAD01000010">
    <property type="protein sequence ID" value="SDE00129.1"/>
    <property type="molecule type" value="Genomic_DNA"/>
</dbReference>
<dbReference type="InterPro" id="IPR013740">
    <property type="entry name" value="Redoxin"/>
</dbReference>
<dbReference type="STRING" id="58114.SAMN05216270_110167"/>
<dbReference type="SUPFAM" id="SSF52833">
    <property type="entry name" value="Thioredoxin-like"/>
    <property type="match status" value="1"/>
</dbReference>
<dbReference type="Proteomes" id="UP000198949">
    <property type="component" value="Unassembled WGS sequence"/>
</dbReference>
<keyword evidence="6" id="KW-0732">Signal</keyword>
<dbReference type="GO" id="GO:0016853">
    <property type="term" value="F:isomerase activity"/>
    <property type="evidence" value="ECO:0007669"/>
    <property type="project" value="UniProtKB-KW"/>
</dbReference>
<keyword evidence="5" id="KW-0676">Redox-active center</keyword>
<keyword evidence="9" id="KW-1185">Reference proteome</keyword>
<dbReference type="InterPro" id="IPR050553">
    <property type="entry name" value="Thioredoxin_ResA/DsbE_sf"/>
</dbReference>
<dbReference type="PROSITE" id="PS51257">
    <property type="entry name" value="PROKAR_LIPOPROTEIN"/>
    <property type="match status" value="1"/>
</dbReference>
<keyword evidence="2" id="KW-0201">Cytochrome c-type biogenesis</keyword>
<dbReference type="PANTHER" id="PTHR42852">
    <property type="entry name" value="THIOL:DISULFIDE INTERCHANGE PROTEIN DSBE"/>
    <property type="match status" value="1"/>
</dbReference>
<proteinExistence type="predicted"/>
<dbReference type="CDD" id="cd02966">
    <property type="entry name" value="TlpA_like_family"/>
    <property type="match status" value="1"/>
</dbReference>